<sequence>MQLYHAGVETIKLPDIHCGRKNADFGQGFYLTGDVDFAHRWARARDGKLPIVNHYELDERGLKVHRFTRDEAWFDYIFANRKGREDTLDADVVIGPIANDIIYDTFGIITSGFLSEEEAMKLLLIGPEYYQIVIKTQKAVQQLTWLDAVSITAAELEGYQAQLAAEEEAYQKRFTQILEED</sequence>
<organism evidence="1 2">
    <name type="scientific">Agathobacter ruminis</name>
    <dbReference type="NCBI Taxonomy" id="1712665"/>
    <lineage>
        <taxon>Bacteria</taxon>
        <taxon>Bacillati</taxon>
        <taxon>Bacillota</taxon>
        <taxon>Clostridia</taxon>
        <taxon>Lachnospirales</taxon>
        <taxon>Lachnospiraceae</taxon>
        <taxon>Agathobacter</taxon>
    </lineage>
</organism>
<dbReference type="EMBL" id="PDYG01000069">
    <property type="protein sequence ID" value="PHU37308.1"/>
    <property type="molecule type" value="Genomic_DNA"/>
</dbReference>
<dbReference type="Pfam" id="PF13151">
    <property type="entry name" value="DUF3990"/>
    <property type="match status" value="1"/>
</dbReference>
<reference evidence="1 2" key="1">
    <citation type="submission" date="2017-10" db="EMBL/GenBank/DDBJ databases">
        <title>Resolving the taxonomy of Roseburia spp., Eubacterium rectale and Agathobacter spp. through phylogenomic analysis.</title>
        <authorList>
            <person name="Sheridan P.O."/>
            <person name="Walker A.W."/>
            <person name="Duncan S.H."/>
            <person name="Scott K.P."/>
            <person name="Toole P.W.O."/>
            <person name="Luis P."/>
            <person name="Flint H.J."/>
        </authorList>
    </citation>
    <scope>NUCLEOTIDE SEQUENCE [LARGE SCALE GENOMIC DNA]</scope>
    <source>
        <strain evidence="1 2">JK623</strain>
    </source>
</reference>
<evidence type="ECO:0000313" key="1">
    <source>
        <dbReference type="EMBL" id="PHU37308.1"/>
    </source>
</evidence>
<protein>
    <recommendedName>
        <fullName evidence="3">Sortase</fullName>
    </recommendedName>
</protein>
<dbReference type="RefSeq" id="WP_099386376.1">
    <property type="nucleotide sequence ID" value="NZ_JANSWH010000033.1"/>
</dbReference>
<reference evidence="1 2" key="2">
    <citation type="submission" date="2017-10" db="EMBL/GenBank/DDBJ databases">
        <authorList>
            <person name="Banno H."/>
            <person name="Chua N.-H."/>
        </authorList>
    </citation>
    <scope>NUCLEOTIDE SEQUENCE [LARGE SCALE GENOMIC DNA]</scope>
    <source>
        <strain evidence="1 2">JK623</strain>
    </source>
</reference>
<dbReference type="AlphaFoldDB" id="A0A2G3E212"/>
<keyword evidence="2" id="KW-1185">Reference proteome</keyword>
<gene>
    <name evidence="1" type="ORF">CSX02_08625</name>
</gene>
<name>A0A2G3E212_9FIRM</name>
<accession>A0A2G3E212</accession>
<proteinExistence type="predicted"/>
<dbReference type="Proteomes" id="UP000224563">
    <property type="component" value="Unassembled WGS sequence"/>
</dbReference>
<evidence type="ECO:0008006" key="3">
    <source>
        <dbReference type="Google" id="ProtNLM"/>
    </source>
</evidence>
<comment type="caution">
    <text evidence="1">The sequence shown here is derived from an EMBL/GenBank/DDBJ whole genome shotgun (WGS) entry which is preliminary data.</text>
</comment>
<evidence type="ECO:0000313" key="2">
    <source>
        <dbReference type="Proteomes" id="UP000224563"/>
    </source>
</evidence>
<dbReference type="InterPro" id="IPR025051">
    <property type="entry name" value="DUF3990"/>
</dbReference>